<dbReference type="AlphaFoldDB" id="A0A4D7AWJ9"/>
<sequence>MLREKPKLFTIGQFAALHGINKKTLMWYDEIGLFKPAFIHEENGYRLYSYYQSTELEVILLLRDMNVPIRDIQEFMKNRSAGSMADLLRDKISELDRTIQGLKAVRSKLCSRRQEMTELLDLDLSEISLIEREPQYLATVQTSPEKSLEEEIELILEQTKKYQLPRMYQTPYGSMLPVENLLARRFEDYSKLFIELPDTQNRMGLHRRPGGVYLRAFCIGNWDRLPARYEAILRYAEQHHLQFSGYAYEIGINELVIDRIEDYITKIEIPVLNFN</sequence>
<name>A0A4D7AWJ9_9FIRM</name>
<evidence type="ECO:0000313" key="3">
    <source>
        <dbReference type="EMBL" id="QCI60186.1"/>
    </source>
</evidence>
<dbReference type="EMBL" id="CP034413">
    <property type="protein sequence ID" value="QCI60186.1"/>
    <property type="molecule type" value="Genomic_DNA"/>
</dbReference>
<dbReference type="InterPro" id="IPR009061">
    <property type="entry name" value="DNA-bd_dom_put_sf"/>
</dbReference>
<dbReference type="RefSeq" id="WP_021748948.1">
    <property type="nucleotide sequence ID" value="NZ_CAUWCU010000001.1"/>
</dbReference>
<accession>A0A4D7AWJ9</accession>
<dbReference type="SMART" id="SM00422">
    <property type="entry name" value="HTH_MERR"/>
    <property type="match status" value="1"/>
</dbReference>
<keyword evidence="4" id="KW-1185">Reference proteome</keyword>
<dbReference type="KEGG" id="obj:EIO64_13990"/>
<dbReference type="SUPFAM" id="SSF46955">
    <property type="entry name" value="Putative DNA-binding domain"/>
    <property type="match status" value="1"/>
</dbReference>
<dbReference type="Gene3D" id="1.10.1660.10">
    <property type="match status" value="1"/>
</dbReference>
<keyword evidence="1" id="KW-0238">DNA-binding</keyword>
<evidence type="ECO:0000256" key="1">
    <source>
        <dbReference type="ARBA" id="ARBA00023125"/>
    </source>
</evidence>
<reference evidence="4" key="1">
    <citation type="submission" date="2018-12" db="EMBL/GenBank/DDBJ databases">
        <title>Dusodibacter welbiota gen. nov., sp. nov., isolated from human faeces and emended description of the Oscillibacter genus.</title>
        <authorList>
            <person name="Le Roy T."/>
            <person name="Van der Smissen P."/>
            <person name="Delzenne N."/>
            <person name="Muccioli G."/>
            <person name="Collet J.F."/>
            <person name="Cani P.D."/>
        </authorList>
    </citation>
    <scope>NUCLEOTIDE SEQUENCE [LARGE SCALE GENOMIC DNA]</scope>
    <source>
        <strain evidence="4">J115</strain>
    </source>
</reference>
<dbReference type="PANTHER" id="PTHR30204:SF85">
    <property type="entry name" value="MULTIDRUG-EFFLUX TRANSPORTER 2 REGULATOR"/>
    <property type="match status" value="1"/>
</dbReference>
<dbReference type="Pfam" id="PF13411">
    <property type="entry name" value="MerR_1"/>
    <property type="match status" value="1"/>
</dbReference>
<dbReference type="Gene3D" id="3.20.80.10">
    <property type="entry name" value="Regulatory factor, effector binding domain"/>
    <property type="match status" value="1"/>
</dbReference>
<organism evidence="3 4">
    <name type="scientific">Dysosmobacter welbionis</name>
    <dbReference type="NCBI Taxonomy" id="2093857"/>
    <lineage>
        <taxon>Bacteria</taxon>
        <taxon>Bacillati</taxon>
        <taxon>Bacillota</taxon>
        <taxon>Clostridia</taxon>
        <taxon>Eubacteriales</taxon>
        <taxon>Oscillospiraceae</taxon>
        <taxon>Dysosmobacter</taxon>
    </lineage>
</organism>
<feature type="domain" description="HTH merR-type" evidence="2">
    <location>
        <begin position="8"/>
        <end position="78"/>
    </location>
</feature>
<dbReference type="InterPro" id="IPR047057">
    <property type="entry name" value="MerR_fam"/>
</dbReference>
<evidence type="ECO:0000259" key="2">
    <source>
        <dbReference type="PROSITE" id="PS50937"/>
    </source>
</evidence>
<dbReference type="PANTHER" id="PTHR30204">
    <property type="entry name" value="REDOX-CYCLING DRUG-SENSING TRANSCRIPTIONAL ACTIVATOR SOXR"/>
    <property type="match status" value="1"/>
</dbReference>
<protein>
    <submittedName>
        <fullName evidence="3">MerR family transcriptional regulator</fullName>
    </submittedName>
</protein>
<proteinExistence type="predicted"/>
<dbReference type="SUPFAM" id="SSF55136">
    <property type="entry name" value="Probable bacterial effector-binding domain"/>
    <property type="match status" value="1"/>
</dbReference>
<dbReference type="Proteomes" id="UP000298642">
    <property type="component" value="Chromosome"/>
</dbReference>
<dbReference type="GO" id="GO:0003677">
    <property type="term" value="F:DNA binding"/>
    <property type="evidence" value="ECO:0007669"/>
    <property type="project" value="UniProtKB-KW"/>
</dbReference>
<dbReference type="InterPro" id="IPR000551">
    <property type="entry name" value="MerR-type_HTH_dom"/>
</dbReference>
<dbReference type="InterPro" id="IPR011256">
    <property type="entry name" value="Reg_factor_effector_dom_sf"/>
</dbReference>
<evidence type="ECO:0000313" key="4">
    <source>
        <dbReference type="Proteomes" id="UP000298642"/>
    </source>
</evidence>
<dbReference type="PROSITE" id="PS50937">
    <property type="entry name" value="HTH_MERR_2"/>
    <property type="match status" value="1"/>
</dbReference>
<dbReference type="GO" id="GO:0003700">
    <property type="term" value="F:DNA-binding transcription factor activity"/>
    <property type="evidence" value="ECO:0007669"/>
    <property type="project" value="InterPro"/>
</dbReference>
<gene>
    <name evidence="3" type="ORF">EIO64_13990</name>
</gene>